<feature type="transmembrane region" description="Helical" evidence="1">
    <location>
        <begin position="82"/>
        <end position="101"/>
    </location>
</feature>
<accession>A0A2Z4G8W8</accession>
<feature type="transmembrane region" description="Helical" evidence="1">
    <location>
        <begin position="55"/>
        <end position="76"/>
    </location>
</feature>
<sequence>MFWRLPDGSGTPDVPSLILLGLTTWIIYILDRLLDIKVYPENPSERHKFHAEHQYNLSVLLVVLSIIAAVLCFFIPKAVFYFGGFLSLGLLTYFFVLNKFLKNTKMQWLKEPTTAICYCLAVIGIAYVQHSSINLSAWFLALMFFLIASQNLLVFSYFESFSKDASDNTVDFFGQKTAVRIIRVIGFVVLFLAIFFFSNGWDYIHKIGLLLAIMSQILSFLPAKQRFFLQHDRYRWVGDGVFILPIVLLWL</sequence>
<keyword evidence="1" id="KW-0472">Membrane</keyword>
<dbReference type="AlphaFoldDB" id="A0A2Z4G8W8"/>
<keyword evidence="1" id="KW-0812">Transmembrane</keyword>
<dbReference type="KEGG" id="als:DJ013_05280"/>
<evidence type="ECO:0000313" key="2">
    <source>
        <dbReference type="EMBL" id="AWV97606.1"/>
    </source>
</evidence>
<dbReference type="EMBL" id="CP029480">
    <property type="protein sequence ID" value="AWV97606.1"/>
    <property type="molecule type" value="Genomic_DNA"/>
</dbReference>
<feature type="transmembrane region" description="Helical" evidence="1">
    <location>
        <begin position="203"/>
        <end position="221"/>
    </location>
</feature>
<feature type="transmembrane region" description="Helical" evidence="1">
    <location>
        <begin position="178"/>
        <end position="197"/>
    </location>
</feature>
<feature type="transmembrane region" description="Helical" evidence="1">
    <location>
        <begin position="113"/>
        <end position="130"/>
    </location>
</feature>
<evidence type="ECO:0008006" key="4">
    <source>
        <dbReference type="Google" id="ProtNLM"/>
    </source>
</evidence>
<protein>
    <recommendedName>
        <fullName evidence="4">Prenyltransferase</fullName>
    </recommendedName>
</protein>
<feature type="transmembrane region" description="Helical" evidence="1">
    <location>
        <begin position="136"/>
        <end position="158"/>
    </location>
</feature>
<feature type="transmembrane region" description="Helical" evidence="1">
    <location>
        <begin position="14"/>
        <end position="34"/>
    </location>
</feature>
<keyword evidence="1" id="KW-1133">Transmembrane helix</keyword>
<keyword evidence="3" id="KW-1185">Reference proteome</keyword>
<dbReference type="OrthoDB" id="976812at2"/>
<proteinExistence type="predicted"/>
<evidence type="ECO:0000256" key="1">
    <source>
        <dbReference type="SAM" id="Phobius"/>
    </source>
</evidence>
<organism evidence="2 3">
    <name type="scientific">Arcticibacterium luteifluviistationis</name>
    <dbReference type="NCBI Taxonomy" id="1784714"/>
    <lineage>
        <taxon>Bacteria</taxon>
        <taxon>Pseudomonadati</taxon>
        <taxon>Bacteroidota</taxon>
        <taxon>Cytophagia</taxon>
        <taxon>Cytophagales</taxon>
        <taxon>Leadbetterellaceae</taxon>
        <taxon>Arcticibacterium</taxon>
    </lineage>
</organism>
<dbReference type="Proteomes" id="UP000249873">
    <property type="component" value="Chromosome"/>
</dbReference>
<reference evidence="2 3" key="1">
    <citation type="submission" date="2018-05" db="EMBL/GenBank/DDBJ databases">
        <title>Complete genome sequence of Arcticibacterium luteifluviistationis SM1504T, a cytophagaceae bacterium isolated from Arctic surface seawater.</title>
        <authorList>
            <person name="Li Y."/>
            <person name="Qin Q.-L."/>
        </authorList>
    </citation>
    <scope>NUCLEOTIDE SEQUENCE [LARGE SCALE GENOMIC DNA]</scope>
    <source>
        <strain evidence="2 3">SM1504</strain>
    </source>
</reference>
<evidence type="ECO:0000313" key="3">
    <source>
        <dbReference type="Proteomes" id="UP000249873"/>
    </source>
</evidence>
<name>A0A2Z4G8W8_9BACT</name>
<gene>
    <name evidence="2" type="ORF">DJ013_05280</name>
</gene>